<dbReference type="Gene3D" id="1.10.287.470">
    <property type="entry name" value="Helix hairpin bin"/>
    <property type="match status" value="1"/>
</dbReference>
<dbReference type="InterPro" id="IPR058647">
    <property type="entry name" value="BSH_CzcB-like"/>
</dbReference>
<dbReference type="InterPro" id="IPR058649">
    <property type="entry name" value="CzcB_C"/>
</dbReference>
<feature type="domain" description="CzcB-like C-terminal circularly permuted SH3-like" evidence="5">
    <location>
        <begin position="434"/>
        <end position="493"/>
    </location>
</feature>
<reference evidence="6 7" key="1">
    <citation type="journal article" date="2016" name="Nat. Commun.">
        <title>Thousands of microbial genomes shed light on interconnected biogeochemical processes in an aquifer system.</title>
        <authorList>
            <person name="Anantharaman K."/>
            <person name="Brown C.T."/>
            <person name="Hug L.A."/>
            <person name="Sharon I."/>
            <person name="Castelle C.J."/>
            <person name="Probst A.J."/>
            <person name="Thomas B.C."/>
            <person name="Singh A."/>
            <person name="Wilkins M.J."/>
            <person name="Karaoz U."/>
            <person name="Brodie E.L."/>
            <person name="Williams K.H."/>
            <person name="Hubbard S.S."/>
            <person name="Banfield J.F."/>
        </authorList>
    </citation>
    <scope>NUCLEOTIDE SEQUENCE [LARGE SCALE GENOMIC DNA]</scope>
    <source>
        <strain evidence="7">RIFCSPLOWO2_12_FULL_64_10</strain>
    </source>
</reference>
<dbReference type="InterPro" id="IPR051909">
    <property type="entry name" value="MFP_Cation_Efflux"/>
</dbReference>
<dbReference type="InterPro" id="IPR058792">
    <property type="entry name" value="Beta-barrel_RND_2"/>
</dbReference>
<name>A0A1F6CRF8_HANXR</name>
<dbReference type="GO" id="GO:0016020">
    <property type="term" value="C:membrane"/>
    <property type="evidence" value="ECO:0007669"/>
    <property type="project" value="InterPro"/>
</dbReference>
<evidence type="ECO:0000256" key="1">
    <source>
        <dbReference type="ARBA" id="ARBA00009477"/>
    </source>
</evidence>
<comment type="caution">
    <text evidence="6">The sequence shown here is derived from an EMBL/GenBank/DDBJ whole genome shotgun (WGS) entry which is preliminary data.</text>
</comment>
<dbReference type="PANTHER" id="PTHR30097">
    <property type="entry name" value="CATION EFFLUX SYSTEM PROTEIN CUSB"/>
    <property type="match status" value="1"/>
</dbReference>
<dbReference type="NCBIfam" id="TIGR01730">
    <property type="entry name" value="RND_mfp"/>
    <property type="match status" value="1"/>
</dbReference>
<dbReference type="AlphaFoldDB" id="A0A1F6CRF8"/>
<evidence type="ECO:0000259" key="5">
    <source>
        <dbReference type="Pfam" id="PF25975"/>
    </source>
</evidence>
<proteinExistence type="inferred from homology"/>
<evidence type="ECO:0000313" key="6">
    <source>
        <dbReference type="EMBL" id="OGG51766.1"/>
    </source>
</evidence>
<evidence type="ECO:0000313" key="7">
    <source>
        <dbReference type="Proteomes" id="UP000178606"/>
    </source>
</evidence>
<dbReference type="Gene3D" id="2.40.30.170">
    <property type="match status" value="1"/>
</dbReference>
<dbReference type="PROSITE" id="PS51257">
    <property type="entry name" value="PROKAR_LIPOPROTEIN"/>
    <property type="match status" value="1"/>
</dbReference>
<gene>
    <name evidence="6" type="ORF">A3F84_24285</name>
</gene>
<dbReference type="GO" id="GO:0022857">
    <property type="term" value="F:transmembrane transporter activity"/>
    <property type="evidence" value="ECO:0007669"/>
    <property type="project" value="InterPro"/>
</dbReference>
<evidence type="ECO:0000256" key="2">
    <source>
        <dbReference type="ARBA" id="ARBA00022448"/>
    </source>
</evidence>
<evidence type="ECO:0000259" key="4">
    <source>
        <dbReference type="Pfam" id="PF25973"/>
    </source>
</evidence>
<feature type="domain" description="CusB-like beta-barrel" evidence="3">
    <location>
        <begin position="348"/>
        <end position="427"/>
    </location>
</feature>
<dbReference type="GO" id="GO:0046914">
    <property type="term" value="F:transition metal ion binding"/>
    <property type="evidence" value="ECO:0007669"/>
    <property type="project" value="TreeGrafter"/>
</dbReference>
<dbReference type="Pfam" id="PF25973">
    <property type="entry name" value="BSH_CzcB"/>
    <property type="match status" value="1"/>
</dbReference>
<dbReference type="PANTHER" id="PTHR30097:SF15">
    <property type="entry name" value="CATION EFFLUX SYSTEM PROTEIN CUSB"/>
    <property type="match status" value="1"/>
</dbReference>
<dbReference type="InterPro" id="IPR006143">
    <property type="entry name" value="RND_pump_MFP"/>
</dbReference>
<dbReference type="Proteomes" id="UP000178606">
    <property type="component" value="Unassembled WGS sequence"/>
</dbReference>
<dbReference type="GO" id="GO:0015679">
    <property type="term" value="P:plasma membrane copper ion transport"/>
    <property type="evidence" value="ECO:0007669"/>
    <property type="project" value="TreeGrafter"/>
</dbReference>
<protein>
    <submittedName>
        <fullName evidence="6">Uncharacterized protein</fullName>
    </submittedName>
</protein>
<dbReference type="SUPFAM" id="SSF111369">
    <property type="entry name" value="HlyD-like secretion proteins"/>
    <property type="match status" value="1"/>
</dbReference>
<organism evidence="6 7">
    <name type="scientific">Handelsmanbacteria sp. (strain RIFCSPLOWO2_12_FULL_64_10)</name>
    <dbReference type="NCBI Taxonomy" id="1817868"/>
    <lineage>
        <taxon>Bacteria</taxon>
        <taxon>Candidatus Handelsmaniibacteriota</taxon>
    </lineage>
</organism>
<accession>A0A1F6CRF8</accession>
<dbReference type="Pfam" id="PF25954">
    <property type="entry name" value="Beta-barrel_RND_2"/>
    <property type="match status" value="1"/>
</dbReference>
<dbReference type="GO" id="GO:0060003">
    <property type="term" value="P:copper ion export"/>
    <property type="evidence" value="ECO:0007669"/>
    <property type="project" value="TreeGrafter"/>
</dbReference>
<dbReference type="EMBL" id="MFKF01000171">
    <property type="protein sequence ID" value="OGG51766.1"/>
    <property type="molecule type" value="Genomic_DNA"/>
</dbReference>
<sequence length="511" mass="55579">MFRKVYFTSGILMVALLSGCQGHSPDEAAPRPKPGASSVTLWAEKTELFMEHQALIVGQERGFAVHLTDLKDFKPVTQGRLTCVFKKAGGGQVTVVSESPSYPGIFRPVAKFSEAGVYDMELRLEGGQVSDTIRVPGVRVFADEASVPHEEAAKAGEELISFLKEQQWKIDFRTEPARRRALSGSIQAVGEILPKAQWHAEVPAPTSGVILADQNVNLPSVGTRVRKGTVLAVIAPPANTESSLNSIRNEYLLAKAEFERAQRLFEKQAIPRKRLDEARLRFEAKKASYEVIAQQVDFGPVRGDSEAALLHLHLKSPIDGVIGEIHFHLGQTVEAGQKLFTITNPERIWLKAQIPLALIARAKGVSGASFKVEGYEQAFNVDELNGRLVSVSSTVDEKSRTVPVIFELDNPDNRLKIGMFAEVSVRTGEAVEALAVPTSAIFDDSGTPVAYVQVEGEAFAKRALKTGVVDRGFTEILSGIAQDERVVTVGGYQVRLASLSTSVPTGHGHEH</sequence>
<feature type="domain" description="CzcB-like barrel-sandwich hybrid" evidence="4">
    <location>
        <begin position="219"/>
        <end position="344"/>
    </location>
</feature>
<comment type="similarity">
    <text evidence="1">Belongs to the membrane fusion protein (MFP) (TC 8.A.1) family.</text>
</comment>
<dbReference type="Pfam" id="PF25975">
    <property type="entry name" value="CzcB_C"/>
    <property type="match status" value="1"/>
</dbReference>
<dbReference type="Gene3D" id="2.40.420.20">
    <property type="match status" value="1"/>
</dbReference>
<keyword evidence="2" id="KW-0813">Transport</keyword>
<dbReference type="GO" id="GO:0030288">
    <property type="term" value="C:outer membrane-bounded periplasmic space"/>
    <property type="evidence" value="ECO:0007669"/>
    <property type="project" value="TreeGrafter"/>
</dbReference>
<evidence type="ECO:0000259" key="3">
    <source>
        <dbReference type="Pfam" id="PF25954"/>
    </source>
</evidence>